<protein>
    <submittedName>
        <fullName evidence="1">Uncharacterized protein</fullName>
    </submittedName>
</protein>
<accession>A0ABY4K888</accession>
<evidence type="ECO:0000313" key="2">
    <source>
        <dbReference type="Proteomes" id="UP000830552"/>
    </source>
</evidence>
<sequence length="158" mass="19308">MRINIEYTLYGDSTTFTVELDPDFYFDDNEDFLFGSTPRYIHPYEYLNLDKLLIEKIMLTIESDKSIYRRIIKFWNNSKNNSDILYIYDDSDKTVTEWFKIDSEHNFYIESLDFYKNEIDIWELQSHYLVMKDDFSQKFIYKKELERDAIQATKKVNK</sequence>
<dbReference type="EMBL" id="CP096203">
    <property type="protein sequence ID" value="UPQ77000.1"/>
    <property type="molecule type" value="Genomic_DNA"/>
</dbReference>
<organism evidence="1 2">
    <name type="scientific">Chryseobacterium nepalense</name>
    <dbReference type="NCBI Taxonomy" id="1854498"/>
    <lineage>
        <taxon>Bacteria</taxon>
        <taxon>Pseudomonadati</taxon>
        <taxon>Bacteroidota</taxon>
        <taxon>Flavobacteriia</taxon>
        <taxon>Flavobacteriales</taxon>
        <taxon>Weeksellaceae</taxon>
        <taxon>Chryseobacterium group</taxon>
        <taxon>Chryseobacterium</taxon>
    </lineage>
</organism>
<dbReference type="RefSeq" id="WP_248394082.1">
    <property type="nucleotide sequence ID" value="NZ_CP096203.1"/>
</dbReference>
<proteinExistence type="predicted"/>
<evidence type="ECO:0000313" key="1">
    <source>
        <dbReference type="EMBL" id="UPQ77000.1"/>
    </source>
</evidence>
<name>A0ABY4K888_9FLAO</name>
<gene>
    <name evidence="1" type="ORF">M0D58_05455</name>
</gene>
<keyword evidence="2" id="KW-1185">Reference proteome</keyword>
<dbReference type="Proteomes" id="UP000830552">
    <property type="component" value="Chromosome"/>
</dbReference>
<reference evidence="1" key="1">
    <citation type="submission" date="2022-04" db="EMBL/GenBank/DDBJ databases">
        <title>Evolutionary, genomic, and biogeographic characterization of Chryseobacterium nepalense represented by a plastic-degrading bacterium AC3.</title>
        <authorList>
            <person name="Yin Z."/>
            <person name="Liu X."/>
            <person name="Wang D."/>
            <person name="Xie Z."/>
        </authorList>
    </citation>
    <scope>NUCLEOTIDE SEQUENCE</scope>
    <source>
        <strain evidence="1">AC3</strain>
    </source>
</reference>